<gene>
    <name evidence="1" type="ORF">BSU04_35950</name>
</gene>
<dbReference type="Gene3D" id="3.40.190.10">
    <property type="entry name" value="Periplasmic binding protein-like II"/>
    <property type="match status" value="1"/>
</dbReference>
<comment type="caution">
    <text evidence="1">The sequence shown here is derived from an EMBL/GenBank/DDBJ whole genome shotgun (WGS) entry which is preliminary data.</text>
</comment>
<dbReference type="Proteomes" id="UP000214720">
    <property type="component" value="Unassembled WGS sequence"/>
</dbReference>
<evidence type="ECO:0000313" key="1">
    <source>
        <dbReference type="EMBL" id="OXC73587.1"/>
    </source>
</evidence>
<dbReference type="EMBL" id="MTHB01000246">
    <property type="protein sequence ID" value="OXC73587.1"/>
    <property type="molecule type" value="Genomic_DNA"/>
</dbReference>
<reference evidence="2" key="1">
    <citation type="submission" date="2017-01" db="EMBL/GenBank/DDBJ databases">
        <title>Genome Analysis of Deinococcus marmoris KOPRI26562.</title>
        <authorList>
            <person name="Kim J.H."/>
            <person name="Oh H.-M."/>
        </authorList>
    </citation>
    <scope>NUCLEOTIDE SEQUENCE [LARGE SCALE GENOMIC DNA]</scope>
    <source>
        <strain evidence="2">PAMC 26633</strain>
    </source>
</reference>
<proteinExistence type="predicted"/>
<evidence type="ECO:0000313" key="2">
    <source>
        <dbReference type="Proteomes" id="UP000214720"/>
    </source>
</evidence>
<dbReference type="SUPFAM" id="SSF53850">
    <property type="entry name" value="Periplasmic binding protein-like II"/>
    <property type="match status" value="1"/>
</dbReference>
<accession>A0A226WS15</accession>
<name>A0A226WS15_CABSO</name>
<sequence>MLGYRVALISKGGHAKIAQVQMLDQIRTLSVGQGASWGDVRVYEYNNVPVETAETYESLFLMLTHGRFDMFPRGVTEATEELAACRMRYPDLAIEQHRLIKYAFAQCFYIGKSDPRLAARINDGLEQMERDDRFDAFFDRDFAKQLAELKLETRTVIELKNPFLPSWIPYGCKGLWFDPAKPQ</sequence>
<protein>
    <submittedName>
        <fullName evidence="1">Uncharacterized protein</fullName>
    </submittedName>
</protein>
<organism evidence="1 2">
    <name type="scientific">Caballeronia sordidicola</name>
    <name type="common">Burkholderia sordidicola</name>
    <dbReference type="NCBI Taxonomy" id="196367"/>
    <lineage>
        <taxon>Bacteria</taxon>
        <taxon>Pseudomonadati</taxon>
        <taxon>Pseudomonadota</taxon>
        <taxon>Betaproteobacteria</taxon>
        <taxon>Burkholderiales</taxon>
        <taxon>Burkholderiaceae</taxon>
        <taxon>Caballeronia</taxon>
    </lineage>
</organism>
<dbReference type="AlphaFoldDB" id="A0A226WS15"/>